<sequence length="324" mass="36783">MLSLIAQAISSAMNLSQGKSTVQPQDKTKAEIRHIIEKFLSDCHLDFAIVPFEKEFYQECCDEVLRRGYSMGTEEHSLRRCLHVGVGITTTAYAHLPRRDTQMFIAIYTGLLVYVDDACQRDVNLVKQFNRRFITGQPQADPILDSLAKHLHEFPDHYDPFVADLMLTSTLNFITAQVLEWELKSMRVPNDANKFLSFTRILSGASEPFALFVFPADIPFQSHIHSLPEVMVYSTEANDVFSYYKEVVAGETANYVSTVANCRQVSKIEALRILADDIAAASNLAVKMLKNCPEAHEAYLKFAQGYADFHFSSPRYKLEDLFRD</sequence>
<evidence type="ECO:0000313" key="2">
    <source>
        <dbReference type="Proteomes" id="UP000308600"/>
    </source>
</evidence>
<organism evidence="1 2">
    <name type="scientific">Pluteus cervinus</name>
    <dbReference type="NCBI Taxonomy" id="181527"/>
    <lineage>
        <taxon>Eukaryota</taxon>
        <taxon>Fungi</taxon>
        <taxon>Dikarya</taxon>
        <taxon>Basidiomycota</taxon>
        <taxon>Agaricomycotina</taxon>
        <taxon>Agaricomycetes</taxon>
        <taxon>Agaricomycetidae</taxon>
        <taxon>Agaricales</taxon>
        <taxon>Pluteineae</taxon>
        <taxon>Pluteaceae</taxon>
        <taxon>Pluteus</taxon>
    </lineage>
</organism>
<dbReference type="Proteomes" id="UP000308600">
    <property type="component" value="Unassembled WGS sequence"/>
</dbReference>
<accession>A0ACD3AKZ5</accession>
<reference evidence="1 2" key="1">
    <citation type="journal article" date="2019" name="Nat. Ecol. Evol.">
        <title>Megaphylogeny resolves global patterns of mushroom evolution.</title>
        <authorList>
            <person name="Varga T."/>
            <person name="Krizsan K."/>
            <person name="Foldi C."/>
            <person name="Dima B."/>
            <person name="Sanchez-Garcia M."/>
            <person name="Sanchez-Ramirez S."/>
            <person name="Szollosi G.J."/>
            <person name="Szarkandi J.G."/>
            <person name="Papp V."/>
            <person name="Albert L."/>
            <person name="Andreopoulos W."/>
            <person name="Angelini C."/>
            <person name="Antonin V."/>
            <person name="Barry K.W."/>
            <person name="Bougher N.L."/>
            <person name="Buchanan P."/>
            <person name="Buyck B."/>
            <person name="Bense V."/>
            <person name="Catcheside P."/>
            <person name="Chovatia M."/>
            <person name="Cooper J."/>
            <person name="Damon W."/>
            <person name="Desjardin D."/>
            <person name="Finy P."/>
            <person name="Geml J."/>
            <person name="Haridas S."/>
            <person name="Hughes K."/>
            <person name="Justo A."/>
            <person name="Karasinski D."/>
            <person name="Kautmanova I."/>
            <person name="Kiss B."/>
            <person name="Kocsube S."/>
            <person name="Kotiranta H."/>
            <person name="LaButti K.M."/>
            <person name="Lechner B.E."/>
            <person name="Liimatainen K."/>
            <person name="Lipzen A."/>
            <person name="Lukacs Z."/>
            <person name="Mihaltcheva S."/>
            <person name="Morgado L.N."/>
            <person name="Niskanen T."/>
            <person name="Noordeloos M.E."/>
            <person name="Ohm R.A."/>
            <person name="Ortiz-Santana B."/>
            <person name="Ovrebo C."/>
            <person name="Racz N."/>
            <person name="Riley R."/>
            <person name="Savchenko A."/>
            <person name="Shiryaev A."/>
            <person name="Soop K."/>
            <person name="Spirin V."/>
            <person name="Szebenyi C."/>
            <person name="Tomsovsky M."/>
            <person name="Tulloss R.E."/>
            <person name="Uehling J."/>
            <person name="Grigoriev I.V."/>
            <person name="Vagvolgyi C."/>
            <person name="Papp T."/>
            <person name="Martin F.M."/>
            <person name="Miettinen O."/>
            <person name="Hibbett D.S."/>
            <person name="Nagy L.G."/>
        </authorList>
    </citation>
    <scope>NUCLEOTIDE SEQUENCE [LARGE SCALE GENOMIC DNA]</scope>
    <source>
        <strain evidence="1 2">NL-1719</strain>
    </source>
</reference>
<proteinExistence type="predicted"/>
<protein>
    <submittedName>
        <fullName evidence="1">Terpenoid synthase</fullName>
    </submittedName>
</protein>
<gene>
    <name evidence="1" type="ORF">BDN72DRAFT_148540</name>
</gene>
<evidence type="ECO:0000313" key="1">
    <source>
        <dbReference type="EMBL" id="TFK66360.1"/>
    </source>
</evidence>
<dbReference type="EMBL" id="ML208407">
    <property type="protein sequence ID" value="TFK66360.1"/>
    <property type="molecule type" value="Genomic_DNA"/>
</dbReference>
<name>A0ACD3AKZ5_9AGAR</name>
<keyword evidence="2" id="KW-1185">Reference proteome</keyword>